<accession>A0A7Y6TYY5</accession>
<evidence type="ECO:0000259" key="3">
    <source>
        <dbReference type="Pfam" id="PF01464"/>
    </source>
</evidence>
<sequence length="187" mass="20344">MTHAHPLLLSLACAGLLLPALAHACWEDAATRYGVSPQLLYAVARAESDLNASAVNLTHRDRTKSYDIGLMQINSSHLPTLARFGITERDLYEPCTNIMVGAWLLAGQFSRQGVSWDSVGAYNAACTQLKGTACQRARSTYAWRVFRRLPSQAKGTHIPAAATARPRTESDTPARPAPFILNARVTP</sequence>
<dbReference type="EMBL" id="JABWMJ010000014">
    <property type="protein sequence ID" value="NUZ08556.1"/>
    <property type="molecule type" value="Genomic_DNA"/>
</dbReference>
<comment type="caution">
    <text evidence="4">The sequence shown here is derived from an EMBL/GenBank/DDBJ whole genome shotgun (WGS) entry which is preliminary data.</text>
</comment>
<dbReference type="SUPFAM" id="SSF53955">
    <property type="entry name" value="Lysozyme-like"/>
    <property type="match status" value="1"/>
</dbReference>
<protein>
    <submittedName>
        <fullName evidence="4">Lytic transglycosylase domain-containing protein</fullName>
    </submittedName>
</protein>
<feature type="chain" id="PRO_5030730039" evidence="2">
    <location>
        <begin position="25"/>
        <end position="187"/>
    </location>
</feature>
<organism evidence="4 5">
    <name type="scientific">Piscinibacter koreensis</name>
    <dbReference type="NCBI Taxonomy" id="2742824"/>
    <lineage>
        <taxon>Bacteria</taxon>
        <taxon>Pseudomonadati</taxon>
        <taxon>Pseudomonadota</taxon>
        <taxon>Betaproteobacteria</taxon>
        <taxon>Burkholderiales</taxon>
        <taxon>Sphaerotilaceae</taxon>
        <taxon>Piscinibacter</taxon>
    </lineage>
</organism>
<keyword evidence="5" id="KW-1185">Reference proteome</keyword>
<dbReference type="Gene3D" id="1.10.530.10">
    <property type="match status" value="1"/>
</dbReference>
<dbReference type="InterPro" id="IPR023346">
    <property type="entry name" value="Lysozyme-like_dom_sf"/>
</dbReference>
<dbReference type="RefSeq" id="WP_176071419.1">
    <property type="nucleotide sequence ID" value="NZ_JABWMJ010000014.1"/>
</dbReference>
<evidence type="ECO:0000256" key="1">
    <source>
        <dbReference type="SAM" id="MobiDB-lite"/>
    </source>
</evidence>
<dbReference type="Pfam" id="PF01464">
    <property type="entry name" value="SLT"/>
    <property type="match status" value="1"/>
</dbReference>
<proteinExistence type="predicted"/>
<dbReference type="InterPro" id="IPR008258">
    <property type="entry name" value="Transglycosylase_SLT_dom_1"/>
</dbReference>
<evidence type="ECO:0000256" key="2">
    <source>
        <dbReference type="SAM" id="SignalP"/>
    </source>
</evidence>
<evidence type="ECO:0000313" key="5">
    <source>
        <dbReference type="Proteomes" id="UP000529637"/>
    </source>
</evidence>
<keyword evidence="2" id="KW-0732">Signal</keyword>
<dbReference type="CDD" id="cd13400">
    <property type="entry name" value="LT_IagB-like"/>
    <property type="match status" value="1"/>
</dbReference>
<feature type="signal peptide" evidence="2">
    <location>
        <begin position="1"/>
        <end position="24"/>
    </location>
</feature>
<dbReference type="AlphaFoldDB" id="A0A7Y6TYY5"/>
<feature type="region of interest" description="Disordered" evidence="1">
    <location>
        <begin position="154"/>
        <end position="177"/>
    </location>
</feature>
<reference evidence="4 5" key="1">
    <citation type="submission" date="2020-06" db="EMBL/GenBank/DDBJ databases">
        <title>Schlegella sp. ID0723 isolated from air conditioner.</title>
        <authorList>
            <person name="Kim D.Y."/>
            <person name="Kim D.-U."/>
        </authorList>
    </citation>
    <scope>NUCLEOTIDE SEQUENCE [LARGE SCALE GENOMIC DNA]</scope>
    <source>
        <strain evidence="4 5">ID0723</strain>
    </source>
</reference>
<feature type="domain" description="Transglycosylase SLT" evidence="3">
    <location>
        <begin position="25"/>
        <end position="128"/>
    </location>
</feature>
<evidence type="ECO:0000313" key="4">
    <source>
        <dbReference type="EMBL" id="NUZ08556.1"/>
    </source>
</evidence>
<name>A0A7Y6TYY5_9BURK</name>
<gene>
    <name evidence="4" type="ORF">HQN59_22665</name>
</gene>
<dbReference type="Proteomes" id="UP000529637">
    <property type="component" value="Unassembled WGS sequence"/>
</dbReference>